<dbReference type="Gene3D" id="3.40.30.10">
    <property type="entry name" value="Glutaredoxin"/>
    <property type="match status" value="1"/>
</dbReference>
<evidence type="ECO:0000256" key="1">
    <source>
        <dbReference type="ARBA" id="ARBA00010996"/>
    </source>
</evidence>
<gene>
    <name evidence="7" type="ORF">NC661_04590</name>
</gene>
<feature type="signal peptide" evidence="6">
    <location>
        <begin position="1"/>
        <end position="29"/>
    </location>
</feature>
<evidence type="ECO:0000256" key="3">
    <source>
        <dbReference type="ARBA" id="ARBA00023043"/>
    </source>
</evidence>
<feature type="repeat" description="ANK" evidence="4">
    <location>
        <begin position="261"/>
        <end position="293"/>
    </location>
</feature>
<dbReference type="SUPFAM" id="SSF48403">
    <property type="entry name" value="Ankyrin repeat"/>
    <property type="match status" value="1"/>
</dbReference>
<keyword evidence="2" id="KW-0677">Repeat</keyword>
<dbReference type="EMBL" id="JAMQJZ010000002">
    <property type="protein sequence ID" value="MDC3419642.1"/>
    <property type="molecule type" value="Genomic_DNA"/>
</dbReference>
<evidence type="ECO:0000256" key="2">
    <source>
        <dbReference type="ARBA" id="ARBA00022737"/>
    </source>
</evidence>
<sequence length="565" mass="64103">MNFYKHAALFLIVLLFLTACSTVSSTHNADNNVEQGASVSDLSTEELRNHMEEYGDTYNPYGDFIEESVNMIEFSMEVLIPSASQLKNGVGQGMDSEYQERYDKSIATLEHYFKLGRQKKDIPLLVQHIHNEYLHYIDEMEDAMTFIIESESEDIEAWQERYIGAKRKMENIEELFMQLDRDINTALYDMDNQSGHSTNEIEIVNEPIEPGEEVLVEQDDQDLSAVREDYSLVQAVEEEDLEAVRNFLHQQVDPNMHKQHSGETLLELAAVNGSVEIVKLLLDSGADPNIKNNQVDQTPLEEAIWNRQHKKTDQEILQMIDALLLHGANPNEINDNRDIDGKQMTPLVLAIQHMNLEFVKRLLEGNADPNIMINGNQTALNVAEERGNSSIIDLLKAYGAESQESANSGEDVPTFNYLNQNGQLVSNQSVFGIGWLGILIDTKYNAAYDQIGLTEMLKAKQLLNERGINIGILAFTMQPEHDTAEVLSNYSSEIQVQGDHVHFLTGYNSEEIQRFSAEAFQSPWAMDGDRLIYSNRLVYVNPQGEIIRLNNRSSAEELVEFIMEN</sequence>
<dbReference type="InterPro" id="IPR003782">
    <property type="entry name" value="SCO1/SenC"/>
</dbReference>
<evidence type="ECO:0000313" key="7">
    <source>
        <dbReference type="EMBL" id="MDC3419642.1"/>
    </source>
</evidence>
<dbReference type="PROSITE" id="PS51257">
    <property type="entry name" value="PROKAR_LIPOPROTEIN"/>
    <property type="match status" value="1"/>
</dbReference>
<dbReference type="PANTHER" id="PTHR24198">
    <property type="entry name" value="ANKYRIN REPEAT AND PROTEIN KINASE DOMAIN-CONTAINING PROTEIN"/>
    <property type="match status" value="1"/>
</dbReference>
<keyword evidence="3 4" id="KW-0040">ANK repeat</keyword>
<dbReference type="RefSeq" id="WP_259866688.1">
    <property type="nucleotide sequence ID" value="NZ_JAMQJZ010000002.1"/>
</dbReference>
<evidence type="ECO:0000256" key="5">
    <source>
        <dbReference type="SAM" id="Coils"/>
    </source>
</evidence>
<dbReference type="Pfam" id="PF00023">
    <property type="entry name" value="Ank"/>
    <property type="match status" value="1"/>
</dbReference>
<dbReference type="SUPFAM" id="SSF52833">
    <property type="entry name" value="Thioredoxin-like"/>
    <property type="match status" value="1"/>
</dbReference>
<reference evidence="7" key="1">
    <citation type="submission" date="2022-06" db="EMBL/GenBank/DDBJ databases">
        <title>Aquibacillus sp. a new bacterium isolated from soil saline samples.</title>
        <authorList>
            <person name="Galisteo C."/>
            <person name="De La Haba R."/>
            <person name="Sanchez-Porro C."/>
            <person name="Ventosa A."/>
        </authorList>
    </citation>
    <scope>NUCLEOTIDE SEQUENCE</scope>
    <source>
        <strain evidence="7">JCM 12387</strain>
    </source>
</reference>
<comment type="caution">
    <text evidence="7">The sequence shown here is derived from an EMBL/GenBank/DDBJ whole genome shotgun (WGS) entry which is preliminary data.</text>
</comment>
<feature type="coiled-coil region" evidence="5">
    <location>
        <begin position="148"/>
        <end position="175"/>
    </location>
</feature>
<evidence type="ECO:0000256" key="4">
    <source>
        <dbReference type="PROSITE-ProRule" id="PRU00023"/>
    </source>
</evidence>
<keyword evidence="5" id="KW-0175">Coiled coil</keyword>
<organism evidence="7 8">
    <name type="scientific">Aquibacillus koreensis</name>
    <dbReference type="NCBI Taxonomy" id="279446"/>
    <lineage>
        <taxon>Bacteria</taxon>
        <taxon>Bacillati</taxon>
        <taxon>Bacillota</taxon>
        <taxon>Bacilli</taxon>
        <taxon>Bacillales</taxon>
        <taxon>Bacillaceae</taxon>
        <taxon>Aquibacillus</taxon>
    </lineage>
</organism>
<name>A0A9X3WH34_9BACI</name>
<keyword evidence="8" id="KW-1185">Reference proteome</keyword>
<evidence type="ECO:0000256" key="6">
    <source>
        <dbReference type="SAM" id="SignalP"/>
    </source>
</evidence>
<dbReference type="Proteomes" id="UP001145072">
    <property type="component" value="Unassembled WGS sequence"/>
</dbReference>
<dbReference type="InterPro" id="IPR002110">
    <property type="entry name" value="Ankyrin_rpt"/>
</dbReference>
<dbReference type="Pfam" id="PF02630">
    <property type="entry name" value="SCO1-SenC"/>
    <property type="match status" value="1"/>
</dbReference>
<dbReference type="InterPro" id="IPR036770">
    <property type="entry name" value="Ankyrin_rpt-contain_sf"/>
</dbReference>
<feature type="repeat" description="ANK" evidence="4">
    <location>
        <begin position="342"/>
        <end position="374"/>
    </location>
</feature>
<evidence type="ECO:0000313" key="8">
    <source>
        <dbReference type="Proteomes" id="UP001145072"/>
    </source>
</evidence>
<feature type="chain" id="PRO_5040994150" evidence="6">
    <location>
        <begin position="30"/>
        <end position="565"/>
    </location>
</feature>
<protein>
    <submittedName>
        <fullName evidence="7">Ankyrin repeat domain-containing protein</fullName>
    </submittedName>
</protein>
<keyword evidence="6" id="KW-0732">Signal</keyword>
<dbReference type="PANTHER" id="PTHR24198:SF165">
    <property type="entry name" value="ANKYRIN REPEAT-CONTAINING PROTEIN-RELATED"/>
    <property type="match status" value="1"/>
</dbReference>
<accession>A0A9X3WH34</accession>
<dbReference type="Gene3D" id="1.25.40.20">
    <property type="entry name" value="Ankyrin repeat-containing domain"/>
    <property type="match status" value="2"/>
</dbReference>
<dbReference type="SMART" id="SM00248">
    <property type="entry name" value="ANK"/>
    <property type="match status" value="5"/>
</dbReference>
<dbReference type="Pfam" id="PF12796">
    <property type="entry name" value="Ank_2"/>
    <property type="match status" value="1"/>
</dbReference>
<proteinExistence type="inferred from homology"/>
<dbReference type="InterPro" id="IPR036249">
    <property type="entry name" value="Thioredoxin-like_sf"/>
</dbReference>
<dbReference type="PROSITE" id="PS50297">
    <property type="entry name" value="ANK_REP_REGION"/>
    <property type="match status" value="1"/>
</dbReference>
<comment type="similarity">
    <text evidence="1">Belongs to the SCO1/2 family.</text>
</comment>
<dbReference type="PROSITE" id="PS50088">
    <property type="entry name" value="ANK_REPEAT"/>
    <property type="match status" value="2"/>
</dbReference>
<dbReference type="AlphaFoldDB" id="A0A9X3WH34"/>